<dbReference type="Proteomes" id="UP000566711">
    <property type="component" value="Unassembled WGS sequence"/>
</dbReference>
<dbReference type="Gene3D" id="3.30.700.10">
    <property type="entry name" value="Glycoprotein, Type 4 Pilin"/>
    <property type="match status" value="1"/>
</dbReference>
<dbReference type="AlphaFoldDB" id="A0A7W2EJ33"/>
<dbReference type="PANTHER" id="PTHR30093">
    <property type="entry name" value="GENERAL SECRETION PATHWAY PROTEIN G"/>
    <property type="match status" value="1"/>
</dbReference>
<dbReference type="InterPro" id="IPR045584">
    <property type="entry name" value="Pilin-like"/>
</dbReference>
<dbReference type="NCBIfam" id="TIGR02532">
    <property type="entry name" value="IV_pilin_GFxxxE"/>
    <property type="match status" value="1"/>
</dbReference>
<keyword evidence="1" id="KW-0812">Transmembrane</keyword>
<keyword evidence="1" id="KW-1133">Transmembrane helix</keyword>
<protein>
    <submittedName>
        <fullName evidence="2">Type II secretion system protein</fullName>
    </submittedName>
</protein>
<dbReference type="RefSeq" id="WP_182218943.1">
    <property type="nucleotide sequence ID" value="NZ_JACEZS010000012.1"/>
</dbReference>
<evidence type="ECO:0000313" key="2">
    <source>
        <dbReference type="EMBL" id="MBA5606717.1"/>
    </source>
</evidence>
<proteinExistence type="predicted"/>
<organism evidence="2 3">
    <name type="scientific">Rugamonas fusca</name>
    <dbReference type="NCBI Taxonomy" id="2758568"/>
    <lineage>
        <taxon>Bacteria</taxon>
        <taxon>Pseudomonadati</taxon>
        <taxon>Pseudomonadota</taxon>
        <taxon>Betaproteobacteria</taxon>
        <taxon>Burkholderiales</taxon>
        <taxon>Oxalobacteraceae</taxon>
        <taxon>Telluria group</taxon>
        <taxon>Rugamonas</taxon>
    </lineage>
</organism>
<feature type="transmembrane region" description="Helical" evidence="1">
    <location>
        <begin position="15"/>
        <end position="37"/>
    </location>
</feature>
<accession>A0A7W2EJ33</accession>
<comment type="caution">
    <text evidence="2">The sequence shown here is derived from an EMBL/GenBank/DDBJ whole genome shotgun (WGS) entry which is preliminary data.</text>
</comment>
<name>A0A7W2EJ33_9BURK</name>
<evidence type="ECO:0000256" key="1">
    <source>
        <dbReference type="SAM" id="Phobius"/>
    </source>
</evidence>
<keyword evidence="1" id="KW-0472">Membrane</keyword>
<dbReference type="Pfam" id="PF07963">
    <property type="entry name" value="N_methyl"/>
    <property type="match status" value="1"/>
</dbReference>
<dbReference type="SUPFAM" id="SSF54523">
    <property type="entry name" value="Pili subunits"/>
    <property type="match status" value="1"/>
</dbReference>
<sequence>MNKQAPHSVRPSAQAGFTLIELIVVIVILGILAATALPRFASLGGDARVASLQAARGALNTTAAMVHGQALLNPSATQITNDGISIPLVASYPGASTATANAAGLTENDYLITPNNTSSDVPATTTTPTVPANGFVVVPNSIKGTATAVTCYLSYKEAANANTPPVVTLVTSTCQ</sequence>
<gene>
    <name evidence="2" type="ORF">H3H36_15265</name>
</gene>
<dbReference type="EMBL" id="JACEZS010000012">
    <property type="protein sequence ID" value="MBA5606717.1"/>
    <property type="molecule type" value="Genomic_DNA"/>
</dbReference>
<reference evidence="2 3" key="1">
    <citation type="submission" date="2020-07" db="EMBL/GenBank/DDBJ databases">
        <title>Novel species isolated from subtropical streams in China.</title>
        <authorList>
            <person name="Lu H."/>
        </authorList>
    </citation>
    <scope>NUCLEOTIDE SEQUENCE [LARGE SCALE GENOMIC DNA]</scope>
    <source>
        <strain evidence="2 3">FT3S</strain>
    </source>
</reference>
<dbReference type="PROSITE" id="PS00409">
    <property type="entry name" value="PROKAR_NTER_METHYL"/>
    <property type="match status" value="1"/>
</dbReference>
<evidence type="ECO:0000313" key="3">
    <source>
        <dbReference type="Proteomes" id="UP000566711"/>
    </source>
</evidence>
<keyword evidence="3" id="KW-1185">Reference proteome</keyword>
<dbReference type="PANTHER" id="PTHR30093:SF7">
    <property type="entry name" value="MSHA MAJOR PILIN SUBUNIT MSHA"/>
    <property type="match status" value="1"/>
</dbReference>
<dbReference type="InterPro" id="IPR012902">
    <property type="entry name" value="N_methyl_site"/>
</dbReference>